<feature type="compositionally biased region" description="Basic residues" evidence="7">
    <location>
        <begin position="283"/>
        <end position="299"/>
    </location>
</feature>
<dbReference type="EMBL" id="FLQV01000445">
    <property type="protein sequence ID" value="SBS92681.1"/>
    <property type="molecule type" value="Genomic_DNA"/>
</dbReference>
<dbReference type="InterPro" id="IPR050374">
    <property type="entry name" value="RRT5_SRSF_SR"/>
</dbReference>
<keyword evidence="2" id="KW-0507">mRNA processing</keyword>
<feature type="compositionally biased region" description="Low complexity" evidence="7">
    <location>
        <begin position="300"/>
        <end position="310"/>
    </location>
</feature>
<evidence type="ECO:0000256" key="5">
    <source>
        <dbReference type="ARBA" id="ARBA00023242"/>
    </source>
</evidence>
<evidence type="ECO:0000256" key="3">
    <source>
        <dbReference type="ARBA" id="ARBA00022737"/>
    </source>
</evidence>
<feature type="compositionally biased region" description="Basic and acidic residues" evidence="7">
    <location>
        <begin position="257"/>
        <end position="270"/>
    </location>
</feature>
<evidence type="ECO:0000256" key="1">
    <source>
        <dbReference type="ARBA" id="ARBA00004123"/>
    </source>
</evidence>
<dbReference type="AlphaFoldDB" id="A0A1A8VV45"/>
<dbReference type="CDD" id="cd12338">
    <property type="entry name" value="RRM1_SRSF1_like"/>
    <property type="match status" value="1"/>
</dbReference>
<dbReference type="SMART" id="SM00360">
    <property type="entry name" value="RRM"/>
    <property type="match status" value="2"/>
</dbReference>
<evidence type="ECO:0000256" key="2">
    <source>
        <dbReference type="ARBA" id="ARBA00022664"/>
    </source>
</evidence>
<protein>
    <submittedName>
        <fullName evidence="9">Serine/arginine-rich splicing factor 1, putative (SR1)</fullName>
    </submittedName>
</protein>
<reference evidence="9" key="2">
    <citation type="submission" date="2016-05" db="EMBL/GenBank/DDBJ databases">
        <authorList>
            <person name="Lavstsen T."/>
            <person name="Jespersen J.S."/>
        </authorList>
    </citation>
    <scope>NUCLEOTIDE SEQUENCE [LARGE SCALE GENOMIC DNA]</scope>
</reference>
<evidence type="ECO:0000313" key="10">
    <source>
        <dbReference type="EMBL" id="SBS92681.1"/>
    </source>
</evidence>
<dbReference type="EMBL" id="FLQU01000357">
    <property type="protein sequence ID" value="SBS84428.1"/>
    <property type="molecule type" value="Genomic_DNA"/>
</dbReference>
<accession>A0A1A8VV45</accession>
<dbReference type="InterPro" id="IPR035979">
    <property type="entry name" value="RBD_domain_sf"/>
</dbReference>
<dbReference type="Proteomes" id="UP000078546">
    <property type="component" value="Unassembled WGS sequence"/>
</dbReference>
<evidence type="ECO:0000313" key="12">
    <source>
        <dbReference type="Proteomes" id="UP000078560"/>
    </source>
</evidence>
<feature type="region of interest" description="Disordered" evidence="7">
    <location>
        <begin position="170"/>
        <end position="316"/>
    </location>
</feature>
<dbReference type="PANTHER" id="PTHR23003">
    <property type="entry name" value="RNA RECOGNITION MOTIF RRM DOMAIN CONTAINING PROTEIN"/>
    <property type="match status" value="1"/>
</dbReference>
<gene>
    <name evidence="10" type="ORF">POVCU1_023780</name>
    <name evidence="9" type="ORF">POVCU2_0026050</name>
</gene>
<dbReference type="SUPFAM" id="SSF54928">
    <property type="entry name" value="RNA-binding domain, RBD"/>
    <property type="match status" value="1"/>
</dbReference>
<evidence type="ECO:0000313" key="9">
    <source>
        <dbReference type="EMBL" id="SBS84428.1"/>
    </source>
</evidence>
<dbReference type="FunFam" id="3.30.70.330:FF:000623">
    <property type="entry name" value="Splicing factor 1"/>
    <property type="match status" value="1"/>
</dbReference>
<feature type="domain" description="RRM" evidence="8">
    <location>
        <begin position="110"/>
        <end position="184"/>
    </location>
</feature>
<comment type="subcellular location">
    <subcellularLocation>
        <location evidence="1">Nucleus</location>
    </subcellularLocation>
</comment>
<dbReference type="GO" id="GO:0003729">
    <property type="term" value="F:mRNA binding"/>
    <property type="evidence" value="ECO:0007669"/>
    <property type="project" value="TreeGrafter"/>
</dbReference>
<dbReference type="Gene3D" id="3.30.70.330">
    <property type="match status" value="2"/>
</dbReference>
<evidence type="ECO:0000256" key="6">
    <source>
        <dbReference type="PROSITE-ProRule" id="PRU00176"/>
    </source>
</evidence>
<name>A0A1A8VV45_PLAOA</name>
<feature type="compositionally biased region" description="Low complexity" evidence="7">
    <location>
        <begin position="223"/>
        <end position="253"/>
    </location>
</feature>
<organism evidence="9 12">
    <name type="scientific">Plasmodium ovale curtisi</name>
    <dbReference type="NCBI Taxonomy" id="864141"/>
    <lineage>
        <taxon>Eukaryota</taxon>
        <taxon>Sar</taxon>
        <taxon>Alveolata</taxon>
        <taxon>Apicomplexa</taxon>
        <taxon>Aconoidasida</taxon>
        <taxon>Haemosporida</taxon>
        <taxon>Plasmodiidae</taxon>
        <taxon>Plasmodium</taxon>
        <taxon>Plasmodium (Plasmodium)</taxon>
    </lineage>
</organism>
<dbReference type="Proteomes" id="UP000078560">
    <property type="component" value="Unassembled WGS sequence"/>
</dbReference>
<dbReference type="PROSITE" id="PS50102">
    <property type="entry name" value="RRM"/>
    <property type="match status" value="2"/>
</dbReference>
<keyword evidence="4 6" id="KW-0694">RNA-binding</keyword>
<dbReference type="GO" id="GO:0005737">
    <property type="term" value="C:cytoplasm"/>
    <property type="evidence" value="ECO:0007669"/>
    <property type="project" value="TreeGrafter"/>
</dbReference>
<dbReference type="GO" id="GO:0006397">
    <property type="term" value="P:mRNA processing"/>
    <property type="evidence" value="ECO:0007669"/>
    <property type="project" value="UniProtKB-KW"/>
</dbReference>
<feature type="compositionally biased region" description="Low complexity" evidence="7">
    <location>
        <begin position="196"/>
        <end position="209"/>
    </location>
</feature>
<reference evidence="11 12" key="1">
    <citation type="submission" date="2016-05" db="EMBL/GenBank/DDBJ databases">
        <authorList>
            <person name="Naeem Raeece"/>
        </authorList>
    </citation>
    <scope>NUCLEOTIDE SEQUENCE [LARGE SCALE GENOMIC DNA]</scope>
</reference>
<dbReference type="InterPro" id="IPR012677">
    <property type="entry name" value="Nucleotide-bd_a/b_plait_sf"/>
</dbReference>
<evidence type="ECO:0000259" key="8">
    <source>
        <dbReference type="PROSITE" id="PS50102"/>
    </source>
</evidence>
<dbReference type="GO" id="GO:0005634">
    <property type="term" value="C:nucleus"/>
    <property type="evidence" value="ECO:0007669"/>
    <property type="project" value="UniProtKB-SubCell"/>
</dbReference>
<feature type="domain" description="RRM" evidence="8">
    <location>
        <begin position="8"/>
        <end position="83"/>
    </location>
</feature>
<evidence type="ECO:0000256" key="4">
    <source>
        <dbReference type="ARBA" id="ARBA00022884"/>
    </source>
</evidence>
<proteinExistence type="predicted"/>
<dbReference type="Pfam" id="PF00076">
    <property type="entry name" value="RRM_1"/>
    <property type="match status" value="2"/>
</dbReference>
<keyword evidence="5" id="KW-0539">Nucleus</keyword>
<sequence length="316" mass="36248">MAMRESVSRIYVGNLPSHVTPRDVENEFRKYGTILKCDVKKTVSGAAFAFIEFEDARDAADAIKEKDGCDFGGNKLRVEVPFNARDNGKYSSRGGRGMMGRGGKSRRGRYIVEVSGLPMSGSWQDLKDHLREAGECGHADVFKNGTGEVSFFHKEDMLEAIEKFNGSTFRSHEGEKSKITIRQKKTSWRRDDEYGRYSSRNRSYSSRSYSRSDKRSYTRSRSRSYSSRSYSRSRSRSGSGSGSRSRSRTSSSRSRSRSMERRRDAYDKKRSYSRSLSYQERRRNNRSISKSRSRSRSRSGSRSGSKSSSWSHKRRH</sequence>
<keyword evidence="3" id="KW-0677">Repeat</keyword>
<evidence type="ECO:0000256" key="7">
    <source>
        <dbReference type="SAM" id="MobiDB-lite"/>
    </source>
</evidence>
<dbReference type="FunFam" id="3.30.70.330:FF:000413">
    <property type="entry name" value="Serine/arginine-rich splicing factor 1"/>
    <property type="match status" value="1"/>
</dbReference>
<evidence type="ECO:0000313" key="11">
    <source>
        <dbReference type="Proteomes" id="UP000078546"/>
    </source>
</evidence>
<dbReference type="PANTHER" id="PTHR23003:SF62">
    <property type="entry name" value="SERINE_ARGININE (SR)-TYPE SHUTTLING MRNA BINDING PROTEIN NPL3"/>
    <property type="match status" value="1"/>
</dbReference>
<dbReference type="InterPro" id="IPR000504">
    <property type="entry name" value="RRM_dom"/>
</dbReference>